<dbReference type="AlphaFoldDB" id="Q30ZE8"/>
<proteinExistence type="predicted"/>
<dbReference type="Proteomes" id="UP000002710">
    <property type="component" value="Chromosome"/>
</dbReference>
<dbReference type="InterPro" id="IPR050097">
    <property type="entry name" value="Ferredoxin-NADP_redctase_2"/>
</dbReference>
<dbReference type="EMBL" id="CP000112">
    <property type="protein sequence ID" value="ABB38948.1"/>
    <property type="molecule type" value="Genomic_DNA"/>
</dbReference>
<evidence type="ECO:0000256" key="1">
    <source>
        <dbReference type="ARBA" id="ARBA00022630"/>
    </source>
</evidence>
<evidence type="ECO:0000313" key="4">
    <source>
        <dbReference type="EMBL" id="ABB38948.1"/>
    </source>
</evidence>
<keyword evidence="5" id="KW-1185">Reference proteome</keyword>
<dbReference type="Gene3D" id="3.50.50.60">
    <property type="entry name" value="FAD/NAD(P)-binding domain"/>
    <property type="match status" value="2"/>
</dbReference>
<evidence type="ECO:0000313" key="5">
    <source>
        <dbReference type="Proteomes" id="UP000002710"/>
    </source>
</evidence>
<keyword evidence="2 4" id="KW-0560">Oxidoreductase</keyword>
<feature type="domain" description="FAD/NAD(P)-binding" evidence="3">
    <location>
        <begin position="5"/>
        <end position="280"/>
    </location>
</feature>
<dbReference type="SUPFAM" id="SSF51905">
    <property type="entry name" value="FAD/NAD(P)-binding domain"/>
    <property type="match status" value="1"/>
</dbReference>
<dbReference type="STRING" id="207559.Dde_2151"/>
<protein>
    <submittedName>
        <fullName evidence="4">Thioredoxin-disulfide reductase</fullName>
        <ecNumber evidence="4">1.8.1.9</ecNumber>
    </submittedName>
</protein>
<dbReference type="Pfam" id="PF07992">
    <property type="entry name" value="Pyr_redox_2"/>
    <property type="match status" value="1"/>
</dbReference>
<dbReference type="PANTHER" id="PTHR48105">
    <property type="entry name" value="THIOREDOXIN REDUCTASE 1-RELATED-RELATED"/>
    <property type="match status" value="1"/>
</dbReference>
<accession>Q30ZE8</accession>
<dbReference type="KEGG" id="dde:Dde_2151"/>
<dbReference type="PRINTS" id="PR00368">
    <property type="entry name" value="FADPNR"/>
</dbReference>
<dbReference type="RefSeq" id="WP_011368047.1">
    <property type="nucleotide sequence ID" value="NC_007519.1"/>
</dbReference>
<evidence type="ECO:0000259" key="3">
    <source>
        <dbReference type="Pfam" id="PF07992"/>
    </source>
</evidence>
<dbReference type="InterPro" id="IPR036188">
    <property type="entry name" value="FAD/NAD-bd_sf"/>
</dbReference>
<dbReference type="GO" id="GO:0004791">
    <property type="term" value="F:thioredoxin-disulfide reductase (NADPH) activity"/>
    <property type="evidence" value="ECO:0007669"/>
    <property type="project" value="UniProtKB-EC"/>
</dbReference>
<name>Q30ZE8_OLEA2</name>
<organism evidence="4 5">
    <name type="scientific">Oleidesulfovibrio alaskensis (strain ATCC BAA-1058 / DSM 17464 / G20)</name>
    <name type="common">Desulfovibrio alaskensis</name>
    <dbReference type="NCBI Taxonomy" id="207559"/>
    <lineage>
        <taxon>Bacteria</taxon>
        <taxon>Pseudomonadati</taxon>
        <taxon>Thermodesulfobacteriota</taxon>
        <taxon>Desulfovibrionia</taxon>
        <taxon>Desulfovibrionales</taxon>
        <taxon>Desulfovibrionaceae</taxon>
        <taxon>Oleidesulfovibrio</taxon>
    </lineage>
</organism>
<sequence>MHTPLVIIGSGPAGLSSAIYTCRSGIDTIVFGSKPKVAGDYEIDNYFGFEETISGKELLEKGRAQAERFGARFKEDRVLSVHHNESGGFHIKTEHEEFDACAVILATGVGRVRPGISNLKDYEGKGVSYCVSCDGFFYKNRKVIVVGEGIYAANQALELLSYTPHVTIITQGKKSSITPEFQQRLSAAGITVSEQKIETLSGSPALSSVTLSDGTSLEAEGIFIAMGEASSLDFAYTLGLERSGVFLVADKEQKTNIPGIYAAGDCTGGFLQIAVAVGEGATAARSAIAHIKENCKG</sequence>
<reference evidence="4 5" key="1">
    <citation type="journal article" date="2011" name="J. Bacteriol.">
        <title>Complete genome sequence and updated annotation of Desulfovibrio alaskensis G20.</title>
        <authorList>
            <person name="Hauser L.J."/>
            <person name="Land M.L."/>
            <person name="Brown S.D."/>
            <person name="Larimer F."/>
            <person name="Keller K.L."/>
            <person name="Rapp-Giles B.J."/>
            <person name="Price M.N."/>
            <person name="Lin M."/>
            <person name="Bruce D.C."/>
            <person name="Detter J.C."/>
            <person name="Tapia R."/>
            <person name="Han C.S."/>
            <person name="Goodwin L.A."/>
            <person name="Cheng J.F."/>
            <person name="Pitluck S."/>
            <person name="Copeland A."/>
            <person name="Lucas S."/>
            <person name="Nolan M."/>
            <person name="Lapidus A.L."/>
            <person name="Palumbo A.V."/>
            <person name="Wall J.D."/>
        </authorList>
    </citation>
    <scope>NUCLEOTIDE SEQUENCE [LARGE SCALE GENOMIC DNA]</scope>
    <source>
        <strain evidence="5">ATCC BAA 1058 / DSM 17464 / G20</strain>
    </source>
</reference>
<keyword evidence="1" id="KW-0285">Flavoprotein</keyword>
<gene>
    <name evidence="4" type="ordered locus">Dde_2151</name>
</gene>
<dbReference type="EC" id="1.8.1.9" evidence="4"/>
<dbReference type="HOGENOM" id="CLU_031864_5_3_7"/>
<dbReference type="PRINTS" id="PR00469">
    <property type="entry name" value="PNDRDTASEII"/>
</dbReference>
<evidence type="ECO:0000256" key="2">
    <source>
        <dbReference type="ARBA" id="ARBA00023002"/>
    </source>
</evidence>
<dbReference type="eggNOG" id="COG0492">
    <property type="taxonomic scope" value="Bacteria"/>
</dbReference>
<dbReference type="InterPro" id="IPR023753">
    <property type="entry name" value="FAD/NAD-binding_dom"/>
</dbReference>